<dbReference type="SUPFAM" id="SSF55874">
    <property type="entry name" value="ATPase domain of HSP90 chaperone/DNA topoisomerase II/histidine kinase"/>
    <property type="match status" value="1"/>
</dbReference>
<dbReference type="Pfam" id="PF02518">
    <property type="entry name" value="HATPase_c"/>
    <property type="match status" value="1"/>
</dbReference>
<evidence type="ECO:0000313" key="6">
    <source>
        <dbReference type="Proteomes" id="UP000199729"/>
    </source>
</evidence>
<dbReference type="EC" id="2.7.13.3" evidence="2"/>
<dbReference type="RefSeq" id="WP_089418281.1">
    <property type="nucleotide sequence ID" value="NZ_CP022424.1"/>
</dbReference>
<dbReference type="Pfam" id="PF19443">
    <property type="entry name" value="DAHL"/>
    <property type="match status" value="1"/>
</dbReference>
<accession>A0A221KJT0</accession>
<keyword evidence="3" id="KW-0597">Phosphoprotein</keyword>
<dbReference type="Gene3D" id="3.30.565.10">
    <property type="entry name" value="Histidine kinase-like ATPase, C-terminal domain"/>
    <property type="match status" value="1"/>
</dbReference>
<comment type="catalytic activity">
    <reaction evidence="1">
        <text>ATP + protein L-histidine = ADP + protein N-phospho-L-histidine.</text>
        <dbReference type="EC" id="2.7.13.3"/>
    </reaction>
</comment>
<dbReference type="SMART" id="SM00387">
    <property type="entry name" value="HATPase_c"/>
    <property type="match status" value="1"/>
</dbReference>
<dbReference type="InterPro" id="IPR045812">
    <property type="entry name" value="DAHL"/>
</dbReference>
<evidence type="ECO:0000256" key="3">
    <source>
        <dbReference type="ARBA" id="ARBA00022553"/>
    </source>
</evidence>
<dbReference type="GO" id="GO:0000155">
    <property type="term" value="F:phosphorelay sensor kinase activity"/>
    <property type="evidence" value="ECO:0007669"/>
    <property type="project" value="InterPro"/>
</dbReference>
<evidence type="ECO:0000256" key="2">
    <source>
        <dbReference type="ARBA" id="ARBA00012438"/>
    </source>
</evidence>
<dbReference type="InterPro" id="IPR003661">
    <property type="entry name" value="HisK_dim/P_dom"/>
</dbReference>
<dbReference type="KEGG" id="vff:VITFI_CDS3340"/>
<dbReference type="SUPFAM" id="SSF47384">
    <property type="entry name" value="Homodimeric domain of signal transducing histidine kinase"/>
    <property type="match status" value="1"/>
</dbReference>
<dbReference type="AlphaFoldDB" id="A0A221KJT0"/>
<dbReference type="PANTHER" id="PTHR43065:SF50">
    <property type="entry name" value="HISTIDINE KINASE"/>
    <property type="match status" value="1"/>
</dbReference>
<dbReference type="PROSITE" id="PS50109">
    <property type="entry name" value="HIS_KIN"/>
    <property type="match status" value="1"/>
</dbReference>
<dbReference type="InterPro" id="IPR036890">
    <property type="entry name" value="HATPase_C_sf"/>
</dbReference>
<dbReference type="Gene3D" id="1.10.287.130">
    <property type="match status" value="1"/>
</dbReference>
<gene>
    <name evidence="5" type="ORF">VITFI_CDS3340</name>
</gene>
<dbReference type="InterPro" id="IPR036097">
    <property type="entry name" value="HisK_dim/P_sf"/>
</dbReference>
<name>A0A221KJT0_VITFI</name>
<evidence type="ECO:0000256" key="1">
    <source>
        <dbReference type="ARBA" id="ARBA00000085"/>
    </source>
</evidence>
<keyword evidence="5" id="KW-0614">Plasmid</keyword>
<evidence type="ECO:0000313" key="5">
    <source>
        <dbReference type="EMBL" id="ASM79117.1"/>
    </source>
</evidence>
<dbReference type="PRINTS" id="PR00344">
    <property type="entry name" value="BCTRLSENSOR"/>
</dbReference>
<dbReference type="PANTHER" id="PTHR43065">
    <property type="entry name" value="SENSOR HISTIDINE KINASE"/>
    <property type="match status" value="1"/>
</dbReference>
<evidence type="ECO:0000259" key="4">
    <source>
        <dbReference type="PROSITE" id="PS50109"/>
    </source>
</evidence>
<dbReference type="InterPro" id="IPR005467">
    <property type="entry name" value="His_kinase_dom"/>
</dbReference>
<dbReference type="Proteomes" id="UP000199729">
    <property type="component" value="Plasmid pVF1"/>
</dbReference>
<keyword evidence="6" id="KW-1185">Reference proteome</keyword>
<dbReference type="EMBL" id="CP022424">
    <property type="protein sequence ID" value="ASM79117.1"/>
    <property type="molecule type" value="Genomic_DNA"/>
</dbReference>
<organism evidence="5 6">
    <name type="scientific">Vitreoscilla filiformis</name>
    <dbReference type="NCBI Taxonomy" id="63"/>
    <lineage>
        <taxon>Bacteria</taxon>
        <taxon>Pseudomonadati</taxon>
        <taxon>Pseudomonadota</taxon>
        <taxon>Betaproteobacteria</taxon>
        <taxon>Neisseriales</taxon>
        <taxon>Neisseriaceae</taxon>
        <taxon>Vitreoscilla</taxon>
    </lineage>
</organism>
<feature type="domain" description="Histidine kinase" evidence="4">
    <location>
        <begin position="335"/>
        <end position="586"/>
    </location>
</feature>
<geneLocation type="plasmid" evidence="6">
    <name>pvf1</name>
</geneLocation>
<reference evidence="5 6" key="1">
    <citation type="submission" date="2017-07" db="EMBL/GenBank/DDBJ databases">
        <title>Complete Genome Sequence of the cosmetic ferment Vitreoscilla filiformis (ATCC15551).</title>
        <authorList>
            <person name="Contreras S."/>
            <person name="Sagory-Zalkind P."/>
            <person name="Blanquart H."/>
            <person name="Iltis A."/>
            <person name="Morand S.C."/>
        </authorList>
    </citation>
    <scope>NUCLEOTIDE SEQUENCE [LARGE SCALE GENOMIC DNA]</scope>
    <source>
        <strain evidence="5 6">ATCC 15551</strain>
        <plasmid evidence="6">Plasmid pvf1</plasmid>
    </source>
</reference>
<protein>
    <recommendedName>
        <fullName evidence="2">histidine kinase</fullName>
        <ecNumber evidence="2">2.7.13.3</ecNumber>
    </recommendedName>
</protein>
<dbReference type="OrthoDB" id="9812260at2"/>
<dbReference type="CDD" id="cd00082">
    <property type="entry name" value="HisKA"/>
    <property type="match status" value="1"/>
</dbReference>
<proteinExistence type="predicted"/>
<sequence length="603" mass="65814">MKSWMKATAVAVAAAALLGGLAGLVWKTQTGDHGLQMRVNATLRELRQYDAELGQNVLRARNDIDKNYDALTALRQSILTAQQRLHTDVQESGQAALTEPMTHIAAAFQIKLDQVEHFKTENALLRNSLRYLPLAVMTLREPAYAAKATAVLDQAHELVALMFRYHLAPDEAQRTALLTLLEALTPATQNADALGEATRLVTEHARVVLDQKGKEARVLGAMEQAPTLASLDQLTRSFEHVFAQEEQARQLWRSILAGYAALLLLGLGALGWRLAVSHRALNAANASLARTNETLEEHVQARTQELTDAVAHLKESQAQLVQSEKMASLGQMVAGIAHEINTPLAYINSSLQVAHTRMADVELLVHETAELMRLVHSEEAEQAALEAQFAQVQEITSAFEDSEAIDEMRNLLSDGLHGIEQIRDMVINLKDFSRLDRAKVMDFNVNDGVKSTLKIARNLVKHRDIRTALGEVPLVQCAPSQINQVLLNLITNACHATADQGGQVSIATRAVRNGVVIEVSDNGSGIPANVLPRIFDPFFTTKKVGEGTGLGLSIAQRIVHDHGGRIDVASTVGVGSKFSVYLPSRMKAEHVDSVLQSEPKEPS</sequence>
<dbReference type="InterPro" id="IPR004358">
    <property type="entry name" value="Sig_transdc_His_kin-like_C"/>
</dbReference>
<dbReference type="InterPro" id="IPR003594">
    <property type="entry name" value="HATPase_dom"/>
</dbReference>